<protein>
    <submittedName>
        <fullName evidence="3">Uncharacterized protein</fullName>
    </submittedName>
</protein>
<keyword evidence="2" id="KW-0472">Membrane</keyword>
<evidence type="ECO:0000313" key="3">
    <source>
        <dbReference type="EMBL" id="KAK0515028.1"/>
    </source>
</evidence>
<sequence>MTTFLPNQNLSLYTIPLAYILALAPHVYAVTLYESSTKKKFDMKHPRGMTSKLSQDQSIDNATKGSFPPKTLPQSPPPQPTSLTILLGTALQEVSG</sequence>
<gene>
    <name evidence="3" type="ORF">JMJ35_002407</name>
</gene>
<keyword evidence="2" id="KW-0812">Transmembrane</keyword>
<accession>A0AA39R529</accession>
<name>A0AA39R529_9LECA</name>
<feature type="compositionally biased region" description="Pro residues" evidence="1">
    <location>
        <begin position="70"/>
        <end position="80"/>
    </location>
</feature>
<evidence type="ECO:0000313" key="4">
    <source>
        <dbReference type="Proteomes" id="UP001166286"/>
    </source>
</evidence>
<dbReference type="AlphaFoldDB" id="A0AA39R529"/>
<proteinExistence type="predicted"/>
<feature type="transmembrane region" description="Helical" evidence="2">
    <location>
        <begin position="12"/>
        <end position="33"/>
    </location>
</feature>
<organism evidence="3 4">
    <name type="scientific">Cladonia borealis</name>
    <dbReference type="NCBI Taxonomy" id="184061"/>
    <lineage>
        <taxon>Eukaryota</taxon>
        <taxon>Fungi</taxon>
        <taxon>Dikarya</taxon>
        <taxon>Ascomycota</taxon>
        <taxon>Pezizomycotina</taxon>
        <taxon>Lecanoromycetes</taxon>
        <taxon>OSLEUM clade</taxon>
        <taxon>Lecanoromycetidae</taxon>
        <taxon>Lecanorales</taxon>
        <taxon>Lecanorineae</taxon>
        <taxon>Cladoniaceae</taxon>
        <taxon>Cladonia</taxon>
    </lineage>
</organism>
<keyword evidence="2" id="KW-1133">Transmembrane helix</keyword>
<feature type="region of interest" description="Disordered" evidence="1">
    <location>
        <begin position="41"/>
        <end position="83"/>
    </location>
</feature>
<comment type="caution">
    <text evidence="3">The sequence shown here is derived from an EMBL/GenBank/DDBJ whole genome shotgun (WGS) entry which is preliminary data.</text>
</comment>
<evidence type="ECO:0000256" key="2">
    <source>
        <dbReference type="SAM" id="Phobius"/>
    </source>
</evidence>
<evidence type="ECO:0000256" key="1">
    <source>
        <dbReference type="SAM" id="MobiDB-lite"/>
    </source>
</evidence>
<keyword evidence="4" id="KW-1185">Reference proteome</keyword>
<reference evidence="3" key="1">
    <citation type="submission" date="2023-03" db="EMBL/GenBank/DDBJ databases">
        <title>Complete genome of Cladonia borealis.</title>
        <authorList>
            <person name="Park H."/>
        </authorList>
    </citation>
    <scope>NUCLEOTIDE SEQUENCE</scope>
    <source>
        <strain evidence="3">ANT050790</strain>
    </source>
</reference>
<dbReference type="EMBL" id="JAFEKC020000004">
    <property type="protein sequence ID" value="KAK0515028.1"/>
    <property type="molecule type" value="Genomic_DNA"/>
</dbReference>
<dbReference type="Proteomes" id="UP001166286">
    <property type="component" value="Unassembled WGS sequence"/>
</dbReference>
<feature type="compositionally biased region" description="Polar residues" evidence="1">
    <location>
        <begin position="51"/>
        <end position="64"/>
    </location>
</feature>